<keyword evidence="2" id="KW-1185">Reference proteome</keyword>
<name>A0A9N7YBJ6_PLEPL</name>
<evidence type="ECO:0000313" key="2">
    <source>
        <dbReference type="Proteomes" id="UP001153269"/>
    </source>
</evidence>
<gene>
    <name evidence="1" type="ORF">PLEPLA_LOCUS7524</name>
</gene>
<protein>
    <submittedName>
        <fullName evidence="1">Uncharacterized protein</fullName>
    </submittedName>
</protein>
<reference evidence="1" key="1">
    <citation type="submission" date="2020-03" db="EMBL/GenBank/DDBJ databases">
        <authorList>
            <person name="Weist P."/>
        </authorList>
    </citation>
    <scope>NUCLEOTIDE SEQUENCE</scope>
</reference>
<accession>A0A9N7YBJ6</accession>
<dbReference type="EMBL" id="CADEAL010000403">
    <property type="protein sequence ID" value="CAB1419673.1"/>
    <property type="molecule type" value="Genomic_DNA"/>
</dbReference>
<organism evidence="1 2">
    <name type="scientific">Pleuronectes platessa</name>
    <name type="common">European plaice</name>
    <dbReference type="NCBI Taxonomy" id="8262"/>
    <lineage>
        <taxon>Eukaryota</taxon>
        <taxon>Metazoa</taxon>
        <taxon>Chordata</taxon>
        <taxon>Craniata</taxon>
        <taxon>Vertebrata</taxon>
        <taxon>Euteleostomi</taxon>
        <taxon>Actinopterygii</taxon>
        <taxon>Neopterygii</taxon>
        <taxon>Teleostei</taxon>
        <taxon>Neoteleostei</taxon>
        <taxon>Acanthomorphata</taxon>
        <taxon>Carangaria</taxon>
        <taxon>Pleuronectiformes</taxon>
        <taxon>Pleuronectoidei</taxon>
        <taxon>Pleuronectidae</taxon>
        <taxon>Pleuronectes</taxon>
    </lineage>
</organism>
<dbReference type="AlphaFoldDB" id="A0A9N7YBJ6"/>
<sequence>MKTEISCNVPMELLKLLKGAGCCYEEVQRPGTNDVSVFKRPFLAAQVTKGQIKLQQIKWRHGGRMWFEPERNLITRQVQGIFEFFNI</sequence>
<evidence type="ECO:0000313" key="1">
    <source>
        <dbReference type="EMBL" id="CAB1419673.1"/>
    </source>
</evidence>
<dbReference type="Proteomes" id="UP001153269">
    <property type="component" value="Unassembled WGS sequence"/>
</dbReference>
<comment type="caution">
    <text evidence="1">The sequence shown here is derived from an EMBL/GenBank/DDBJ whole genome shotgun (WGS) entry which is preliminary data.</text>
</comment>
<proteinExistence type="predicted"/>